<organism evidence="3 4">
    <name type="scientific">Clostridium botulinum</name>
    <dbReference type="NCBI Taxonomy" id="1491"/>
    <lineage>
        <taxon>Bacteria</taxon>
        <taxon>Bacillati</taxon>
        <taxon>Bacillota</taxon>
        <taxon>Clostridia</taxon>
        <taxon>Eubacteriales</taxon>
        <taxon>Clostridiaceae</taxon>
        <taxon>Clostridium</taxon>
    </lineage>
</organism>
<name>A0ABD7CM12_CLOBO</name>
<dbReference type="Proteomes" id="UP000663464">
    <property type="component" value="Chromosome"/>
</dbReference>
<feature type="transmembrane region" description="Helical" evidence="1">
    <location>
        <begin position="12"/>
        <end position="33"/>
    </location>
</feature>
<dbReference type="PANTHER" id="PTHR36435:SF1">
    <property type="entry name" value="CAAX AMINO TERMINAL PROTEASE FAMILY PROTEIN"/>
    <property type="match status" value="1"/>
</dbReference>
<keyword evidence="1" id="KW-0472">Membrane</keyword>
<dbReference type="AlphaFoldDB" id="A0ABD7CM12"/>
<keyword evidence="3" id="KW-0645">Protease</keyword>
<feature type="domain" description="CAAX prenyl protease 2/Lysostaphin resistance protein A-like" evidence="2">
    <location>
        <begin position="135"/>
        <end position="220"/>
    </location>
</feature>
<evidence type="ECO:0000313" key="3">
    <source>
        <dbReference type="EMBL" id="QRI54163.1"/>
    </source>
</evidence>
<feature type="transmembrane region" description="Helical" evidence="1">
    <location>
        <begin position="87"/>
        <end position="106"/>
    </location>
</feature>
<dbReference type="RefSeq" id="WP_041347226.1">
    <property type="nucleotide sequence ID" value="NZ_CP069280.1"/>
</dbReference>
<feature type="transmembrane region" description="Helical" evidence="1">
    <location>
        <begin position="187"/>
        <end position="203"/>
    </location>
</feature>
<keyword evidence="3" id="KW-0378">Hydrolase</keyword>
<keyword evidence="1" id="KW-0812">Transmembrane</keyword>
<dbReference type="GO" id="GO:0008237">
    <property type="term" value="F:metallopeptidase activity"/>
    <property type="evidence" value="ECO:0007669"/>
    <property type="project" value="UniProtKB-KW"/>
</dbReference>
<dbReference type="InterPro" id="IPR003675">
    <property type="entry name" value="Rce1/LyrA-like_dom"/>
</dbReference>
<protein>
    <submittedName>
        <fullName evidence="3">CPBP family intramembrane metalloprotease</fullName>
    </submittedName>
</protein>
<gene>
    <name evidence="3" type="ORF">JQS73_03325</name>
</gene>
<dbReference type="GO" id="GO:0004175">
    <property type="term" value="F:endopeptidase activity"/>
    <property type="evidence" value="ECO:0007669"/>
    <property type="project" value="UniProtKB-ARBA"/>
</dbReference>
<feature type="transmembrane region" description="Helical" evidence="1">
    <location>
        <begin position="134"/>
        <end position="153"/>
    </location>
</feature>
<dbReference type="GO" id="GO:0080120">
    <property type="term" value="P:CAAX-box protein maturation"/>
    <property type="evidence" value="ECO:0007669"/>
    <property type="project" value="UniProtKB-ARBA"/>
</dbReference>
<dbReference type="Pfam" id="PF02517">
    <property type="entry name" value="Rce1-like"/>
    <property type="match status" value="1"/>
</dbReference>
<evidence type="ECO:0000259" key="2">
    <source>
        <dbReference type="Pfam" id="PF02517"/>
    </source>
</evidence>
<dbReference type="PANTHER" id="PTHR36435">
    <property type="entry name" value="SLR1288 PROTEIN"/>
    <property type="match status" value="1"/>
</dbReference>
<keyword evidence="1" id="KW-1133">Transmembrane helix</keyword>
<evidence type="ECO:0000313" key="4">
    <source>
        <dbReference type="Proteomes" id="UP000663464"/>
    </source>
</evidence>
<dbReference type="EMBL" id="CP069280">
    <property type="protein sequence ID" value="QRI54163.1"/>
    <property type="molecule type" value="Genomic_DNA"/>
</dbReference>
<feature type="transmembrane region" description="Helical" evidence="1">
    <location>
        <begin position="53"/>
        <end position="75"/>
    </location>
</feature>
<proteinExistence type="predicted"/>
<sequence length="273" mass="31118">MDKSEVTESNFELSVLGALAIIMFTVVGFYFFPIPFNMMLETTYVNSNKVLELVLSVLRDLISKGLIIIFILKIIRASFKVKYIGKFNFKILLCTAFFILGFSMWFRSSIGIMLIKIPSTKEVMKVFSENAQSLYQIFILQVIIAPTFEEIVLRGIILEGFLNKYKPITSIIVSSVIFGLWHGNIPQFITATILGILVGIIYYKTRSTVLCIVSHILNNGFTFLYINFNIRTFFIGAVIFIISGILLEKYIRELKYDGTNISSAGEEDYNVYK</sequence>
<accession>A0ABD7CM12</accession>
<feature type="transmembrane region" description="Helical" evidence="1">
    <location>
        <begin position="232"/>
        <end position="251"/>
    </location>
</feature>
<keyword evidence="3" id="KW-0482">Metalloprotease</keyword>
<evidence type="ECO:0000256" key="1">
    <source>
        <dbReference type="SAM" id="Phobius"/>
    </source>
</evidence>
<reference evidence="3 4" key="1">
    <citation type="journal article" date="2014" name="J. Infect. Dis.">
        <title>Molecular characterization of a novel botulinum neurotoxin type H gene.</title>
        <authorList>
            <person name="Dover N."/>
            <person name="Barash J.R."/>
            <person name="Hill K.K."/>
            <person name="Xie G."/>
            <person name="Arnon S.S."/>
        </authorList>
    </citation>
    <scope>NUCLEOTIDE SEQUENCE [LARGE SCALE GENOMIC DNA]</scope>
    <source>
        <strain evidence="3 4">IBCA10-7060</strain>
    </source>
</reference>
<dbReference type="InterPro" id="IPR052710">
    <property type="entry name" value="CAAX_protease"/>
</dbReference>